<dbReference type="EMBL" id="UINC01010671">
    <property type="protein sequence ID" value="SVA47385.1"/>
    <property type="molecule type" value="Genomic_DNA"/>
</dbReference>
<evidence type="ECO:0000313" key="1">
    <source>
        <dbReference type="EMBL" id="SVA47385.1"/>
    </source>
</evidence>
<reference evidence="1" key="1">
    <citation type="submission" date="2018-05" db="EMBL/GenBank/DDBJ databases">
        <authorList>
            <person name="Lanie J.A."/>
            <person name="Ng W.-L."/>
            <person name="Kazmierczak K.M."/>
            <person name="Andrzejewski T.M."/>
            <person name="Davidsen T.M."/>
            <person name="Wayne K.J."/>
            <person name="Tettelin H."/>
            <person name="Glass J.I."/>
            <person name="Rusch D."/>
            <person name="Podicherti R."/>
            <person name="Tsui H.-C.T."/>
            <person name="Winkler M.E."/>
        </authorList>
    </citation>
    <scope>NUCLEOTIDE SEQUENCE</scope>
</reference>
<sequence length="139" mass="15334">MAELECWNCGTSLDALPRPITRHNNCPTCFESLHCCRLCRRYRPRDTITCADERADPPVNKENANFCDFFRPAAGTYDSIIGVKEAGARKELSDLFGGEEISEDGADSAAATIDPDAAAKAKLEALFRRDSNADEEDDQ</sequence>
<name>A0A381W4C3_9ZZZZ</name>
<accession>A0A381W4C3</accession>
<proteinExistence type="predicted"/>
<dbReference type="AlphaFoldDB" id="A0A381W4C3"/>
<protein>
    <submittedName>
        <fullName evidence="1">Uncharacterized protein</fullName>
    </submittedName>
</protein>
<organism evidence="1">
    <name type="scientific">marine metagenome</name>
    <dbReference type="NCBI Taxonomy" id="408172"/>
    <lineage>
        <taxon>unclassified sequences</taxon>
        <taxon>metagenomes</taxon>
        <taxon>ecological metagenomes</taxon>
    </lineage>
</organism>
<gene>
    <name evidence="1" type="ORF">METZ01_LOCUS100239</name>
</gene>